<accession>A0A642VB39</accession>
<dbReference type="OrthoDB" id="2129069at2759"/>
<proteinExistence type="inferred from homology"/>
<evidence type="ECO:0000256" key="1">
    <source>
        <dbReference type="ARBA" id="ARBA00007584"/>
    </source>
</evidence>
<dbReference type="InterPro" id="IPR010754">
    <property type="entry name" value="OPA3-like"/>
</dbReference>
<dbReference type="PANTHER" id="PTHR12499">
    <property type="entry name" value="OPTIC ATROPHY 3 PROTEIN OPA3"/>
    <property type="match status" value="1"/>
</dbReference>
<dbReference type="PANTHER" id="PTHR12499:SF0">
    <property type="entry name" value="OPTIC ATROPHY 3 PROTEIN"/>
    <property type="match status" value="1"/>
</dbReference>
<comment type="similarity">
    <text evidence="1">Belongs to the OPA3 family.</text>
</comment>
<evidence type="ECO:0008006" key="7">
    <source>
        <dbReference type="Google" id="ProtNLM"/>
    </source>
</evidence>
<feature type="transmembrane region" description="Helical" evidence="4">
    <location>
        <begin position="72"/>
        <end position="93"/>
    </location>
</feature>
<gene>
    <name evidence="5" type="ORF">TRICI_002658</name>
</gene>
<dbReference type="EMBL" id="SWFS01000181">
    <property type="protein sequence ID" value="KAA8915163.1"/>
    <property type="molecule type" value="Genomic_DNA"/>
</dbReference>
<dbReference type="Proteomes" id="UP000761534">
    <property type="component" value="Unassembled WGS sequence"/>
</dbReference>
<dbReference type="Pfam" id="PF07047">
    <property type="entry name" value="OPA3"/>
    <property type="match status" value="1"/>
</dbReference>
<keyword evidence="2" id="KW-0175">Coiled coil</keyword>
<evidence type="ECO:0000256" key="4">
    <source>
        <dbReference type="SAM" id="Phobius"/>
    </source>
</evidence>
<dbReference type="AlphaFoldDB" id="A0A642VB39"/>
<sequence length="175" mass="20003">ETRGGQLIGWANVGCKNVIKGQAKQHPQFRKACIGFAQFMHRTDVRLRMRILGEKNIRVRPLNDAKAIDNGAAFLSESFIFSVAGGLILFESIRARRKELARRESVADDITALQDEIEWLKRQLANQDIIKEEYKLPENVKPTIILKEETAAAEKKQQEQQQKQNKPLDPPKDKQ</sequence>
<dbReference type="VEuPathDB" id="FungiDB:TRICI_002658"/>
<name>A0A642VB39_9ASCO</name>
<feature type="non-terminal residue" evidence="5">
    <location>
        <position position="1"/>
    </location>
</feature>
<keyword evidence="4" id="KW-1133">Transmembrane helix</keyword>
<protein>
    <recommendedName>
        <fullName evidence="7">OPA3-like protein</fullName>
    </recommendedName>
</protein>
<dbReference type="GO" id="GO:0005739">
    <property type="term" value="C:mitochondrion"/>
    <property type="evidence" value="ECO:0007669"/>
    <property type="project" value="TreeGrafter"/>
</dbReference>
<evidence type="ECO:0000256" key="3">
    <source>
        <dbReference type="SAM" id="MobiDB-lite"/>
    </source>
</evidence>
<reference evidence="5" key="1">
    <citation type="journal article" date="2019" name="G3 (Bethesda)">
        <title>Genome Assemblies of Two Rare Opportunistic Yeast Pathogens: Diutina rugosa (syn. Candida rugosa) and Trichomonascus ciferrii (syn. Candida ciferrii).</title>
        <authorList>
            <person name="Mixao V."/>
            <person name="Saus E."/>
            <person name="Hansen A.P."/>
            <person name="Lass-Florl C."/>
            <person name="Gabaldon T."/>
        </authorList>
    </citation>
    <scope>NUCLEOTIDE SEQUENCE</scope>
    <source>
        <strain evidence="5">CBS 4856</strain>
    </source>
</reference>
<keyword evidence="4" id="KW-0472">Membrane</keyword>
<keyword evidence="4" id="KW-0812">Transmembrane</keyword>
<dbReference type="GO" id="GO:0019216">
    <property type="term" value="P:regulation of lipid metabolic process"/>
    <property type="evidence" value="ECO:0007669"/>
    <property type="project" value="TreeGrafter"/>
</dbReference>
<evidence type="ECO:0000313" key="5">
    <source>
        <dbReference type="EMBL" id="KAA8915163.1"/>
    </source>
</evidence>
<comment type="caution">
    <text evidence="5">The sequence shown here is derived from an EMBL/GenBank/DDBJ whole genome shotgun (WGS) entry which is preliminary data.</text>
</comment>
<keyword evidence="6" id="KW-1185">Reference proteome</keyword>
<organism evidence="5 6">
    <name type="scientific">Trichomonascus ciferrii</name>
    <dbReference type="NCBI Taxonomy" id="44093"/>
    <lineage>
        <taxon>Eukaryota</taxon>
        <taxon>Fungi</taxon>
        <taxon>Dikarya</taxon>
        <taxon>Ascomycota</taxon>
        <taxon>Saccharomycotina</taxon>
        <taxon>Dipodascomycetes</taxon>
        <taxon>Dipodascales</taxon>
        <taxon>Trichomonascaceae</taxon>
        <taxon>Trichomonascus</taxon>
        <taxon>Trichomonascus ciferrii complex</taxon>
    </lineage>
</organism>
<evidence type="ECO:0000256" key="2">
    <source>
        <dbReference type="ARBA" id="ARBA00023054"/>
    </source>
</evidence>
<evidence type="ECO:0000313" key="6">
    <source>
        <dbReference type="Proteomes" id="UP000761534"/>
    </source>
</evidence>
<feature type="region of interest" description="Disordered" evidence="3">
    <location>
        <begin position="151"/>
        <end position="175"/>
    </location>
</feature>